<keyword evidence="1" id="KW-0862">Zinc</keyword>
<evidence type="ECO:0000259" key="3">
    <source>
        <dbReference type="PROSITE" id="PS50158"/>
    </source>
</evidence>
<dbReference type="GO" id="GO:0008270">
    <property type="term" value="F:zinc ion binding"/>
    <property type="evidence" value="ECO:0007669"/>
    <property type="project" value="UniProtKB-KW"/>
</dbReference>
<dbReference type="InterPro" id="IPR036875">
    <property type="entry name" value="Znf_CCHC_sf"/>
</dbReference>
<dbReference type="InterPro" id="IPR001878">
    <property type="entry name" value="Znf_CCHC"/>
</dbReference>
<dbReference type="Gene3D" id="4.10.60.10">
    <property type="entry name" value="Zinc finger, CCHC-type"/>
    <property type="match status" value="1"/>
</dbReference>
<dbReference type="Gene3D" id="3.60.10.10">
    <property type="entry name" value="Endonuclease/exonuclease/phosphatase"/>
    <property type="match status" value="1"/>
</dbReference>
<evidence type="ECO:0000256" key="2">
    <source>
        <dbReference type="SAM" id="MobiDB-lite"/>
    </source>
</evidence>
<keyword evidence="1" id="KW-0479">Metal-binding</keyword>
<dbReference type="InterPro" id="IPR036691">
    <property type="entry name" value="Endo/exonu/phosph_ase_sf"/>
</dbReference>
<organism evidence="4 5">
    <name type="scientific">Phytophthora rubi</name>
    <dbReference type="NCBI Taxonomy" id="129364"/>
    <lineage>
        <taxon>Eukaryota</taxon>
        <taxon>Sar</taxon>
        <taxon>Stramenopiles</taxon>
        <taxon>Oomycota</taxon>
        <taxon>Peronosporomycetes</taxon>
        <taxon>Peronosporales</taxon>
        <taxon>Peronosporaceae</taxon>
        <taxon>Phytophthora</taxon>
    </lineage>
</organism>
<dbReference type="AlphaFoldDB" id="A0A6A3JYG5"/>
<proteinExistence type="predicted"/>
<dbReference type="GO" id="GO:0003676">
    <property type="term" value="F:nucleic acid binding"/>
    <property type="evidence" value="ECO:0007669"/>
    <property type="project" value="InterPro"/>
</dbReference>
<comment type="caution">
    <text evidence="4">The sequence shown here is derived from an EMBL/GenBank/DDBJ whole genome shotgun (WGS) entry which is preliminary data.</text>
</comment>
<gene>
    <name evidence="4" type="ORF">PR001_g18818</name>
</gene>
<dbReference type="SUPFAM" id="SSF56219">
    <property type="entry name" value="DNase I-like"/>
    <property type="match status" value="1"/>
</dbReference>
<feature type="domain" description="CCHC-type" evidence="3">
    <location>
        <begin position="356"/>
        <end position="371"/>
    </location>
</feature>
<protein>
    <recommendedName>
        <fullName evidence="3">CCHC-type domain-containing protein</fullName>
    </recommendedName>
</protein>
<dbReference type="SUPFAM" id="SSF57756">
    <property type="entry name" value="Retrovirus zinc finger-like domains"/>
    <property type="match status" value="1"/>
</dbReference>
<evidence type="ECO:0000313" key="4">
    <source>
        <dbReference type="EMBL" id="KAE9000306.1"/>
    </source>
</evidence>
<dbReference type="Proteomes" id="UP000429607">
    <property type="component" value="Unassembled WGS sequence"/>
</dbReference>
<evidence type="ECO:0000256" key="1">
    <source>
        <dbReference type="PROSITE-ProRule" id="PRU00047"/>
    </source>
</evidence>
<dbReference type="EMBL" id="QXFV01001691">
    <property type="protein sequence ID" value="KAE9000306.1"/>
    <property type="molecule type" value="Genomic_DNA"/>
</dbReference>
<dbReference type="PROSITE" id="PS50158">
    <property type="entry name" value="ZF_CCHC"/>
    <property type="match status" value="1"/>
</dbReference>
<sequence length="830" mass="92711">MDTDMTGGSGGPRNKLAQLERWGGACGPQREGEEDLVPDLTAQQWATLETGLTRTKMQVVFSMDEPSVAVGNLYWTLRDFDREILSYCKDHGVRFEDDRLDALGTDKIELWCLMKRGYIYVRGVRIWVQPSFTGRKVSNLSLCEIEYVNTNEIQPSELIKAIQTWGGTDALVVSHAVNVGTPAKWPAIMCLRNMSRTSPELLFAFRLFFPSPEEANAVYAGFLQERRSNEQMRDRAVGTLTLKPVSNVEWSRTRAVFFRPTALEHASFAESRIIVAGFSAEVSAREIEEAFERHDLGRATVEIRGPRRNYAVAELANRSAVTDALERFGEESADSLRVGDIPLRIKKMNDPNNQGCYKCRKPGHFRSTCPKNHPAGNSDKTQLAVPNSQLANAADGNEAAFRLVESMVEGIITQKSRQLEQQLAQVNTGVTALTERVAAAEARQQAMEGQMTGFLASLEQKMAAVMRVAVHELHESSPQHRGRQDFGDGVGLASVDAAVDSGGLRGEVEAVNNSPLVLTAMLSSRERDPGDESGADTDISVGDDQRAAGYGCNQPRFQRAGQKHRRWDPMMLPAAPTNESRRCSILRGILQREHYSGDFIGDDVLEEETSSRSIRICTTNINKNLRAKLSEEVADWFISHEMDIMVVSDAGLGSSVMNQVWVDTLERTTRARGLVLTGAGRVGMIFNTERWGNRICRKDIVYSESRRSMRVKLRLPRRHSLWVIGTYIHHAPERHQDEVVNELAWIQEQCVFAREKGAMIAVGGDFNTYPDSTCEHVGPGNRSHQAENMSARFKAWTDEHALSSSFRLRHPTTIRYTYERAATKSALDDI</sequence>
<keyword evidence="1" id="KW-0863">Zinc-finger</keyword>
<accession>A0A6A3JYG5</accession>
<evidence type="ECO:0000313" key="5">
    <source>
        <dbReference type="Proteomes" id="UP000429607"/>
    </source>
</evidence>
<name>A0A6A3JYG5_9STRA</name>
<reference evidence="4 5" key="1">
    <citation type="submission" date="2018-09" db="EMBL/GenBank/DDBJ databases">
        <title>Genomic investigation of the strawberry pathogen Phytophthora fragariae indicates pathogenicity is determined by transcriptional variation in three key races.</title>
        <authorList>
            <person name="Adams T.M."/>
            <person name="Armitage A.D."/>
            <person name="Sobczyk M.K."/>
            <person name="Bates H.J."/>
            <person name="Dunwell J.M."/>
            <person name="Nellist C.F."/>
            <person name="Harrison R.J."/>
        </authorList>
    </citation>
    <scope>NUCLEOTIDE SEQUENCE [LARGE SCALE GENOMIC DNA]</scope>
    <source>
        <strain evidence="4 5">SCRP249</strain>
    </source>
</reference>
<dbReference type="SMART" id="SM00343">
    <property type="entry name" value="ZnF_C2HC"/>
    <property type="match status" value="1"/>
</dbReference>
<feature type="region of interest" description="Disordered" evidence="2">
    <location>
        <begin position="524"/>
        <end position="553"/>
    </location>
</feature>